<dbReference type="Pfam" id="PF08263">
    <property type="entry name" value="LRRNT_2"/>
    <property type="match status" value="1"/>
</dbReference>
<comment type="caution">
    <text evidence="6">The sequence shown here is derived from an EMBL/GenBank/DDBJ whole genome shotgun (WGS) entry which is preliminary data.</text>
</comment>
<keyword evidence="4" id="KW-0812">Transmembrane</keyword>
<keyword evidence="1" id="KW-0433">Leucine-rich repeat</keyword>
<keyword evidence="2" id="KW-0732">Signal</keyword>
<name>A0AAN7DYP6_QUERU</name>
<evidence type="ECO:0000313" key="7">
    <source>
        <dbReference type="Proteomes" id="UP001324115"/>
    </source>
</evidence>
<dbReference type="SUPFAM" id="SSF52058">
    <property type="entry name" value="L domain-like"/>
    <property type="match status" value="1"/>
</dbReference>
<gene>
    <name evidence="6" type="ORF">RGQ29_007929</name>
</gene>
<evidence type="ECO:0000256" key="1">
    <source>
        <dbReference type="ARBA" id="ARBA00022614"/>
    </source>
</evidence>
<organism evidence="6 7">
    <name type="scientific">Quercus rubra</name>
    <name type="common">Northern red oak</name>
    <name type="synonym">Quercus borealis</name>
    <dbReference type="NCBI Taxonomy" id="3512"/>
    <lineage>
        <taxon>Eukaryota</taxon>
        <taxon>Viridiplantae</taxon>
        <taxon>Streptophyta</taxon>
        <taxon>Embryophyta</taxon>
        <taxon>Tracheophyta</taxon>
        <taxon>Spermatophyta</taxon>
        <taxon>Magnoliopsida</taxon>
        <taxon>eudicotyledons</taxon>
        <taxon>Gunneridae</taxon>
        <taxon>Pentapetalae</taxon>
        <taxon>rosids</taxon>
        <taxon>fabids</taxon>
        <taxon>Fagales</taxon>
        <taxon>Fagaceae</taxon>
        <taxon>Quercus</taxon>
    </lineage>
</organism>
<proteinExistence type="predicted"/>
<reference evidence="6 7" key="1">
    <citation type="journal article" date="2023" name="G3 (Bethesda)">
        <title>A haplotype-resolved chromosome-scale genome for Quercus rubra L. provides insights into the genetics of adaptive traits for red oak species.</title>
        <authorList>
            <person name="Kapoor B."/>
            <person name="Jenkins J."/>
            <person name="Schmutz J."/>
            <person name="Zhebentyayeva T."/>
            <person name="Kuelheim C."/>
            <person name="Coggeshall M."/>
            <person name="Heim C."/>
            <person name="Lasky J.R."/>
            <person name="Leites L."/>
            <person name="Islam-Faridi N."/>
            <person name="Romero-Severson J."/>
            <person name="DeLeo V.L."/>
            <person name="Lucas S.M."/>
            <person name="Lazic D."/>
            <person name="Gailing O."/>
            <person name="Carlson J."/>
            <person name="Staton M."/>
        </authorList>
    </citation>
    <scope>NUCLEOTIDE SEQUENCE [LARGE SCALE GENOMIC DNA]</scope>
    <source>
        <strain evidence="6">Pseudo-F2</strain>
    </source>
</reference>
<keyword evidence="4" id="KW-1133">Transmembrane helix</keyword>
<dbReference type="InterPro" id="IPR013210">
    <property type="entry name" value="LRR_N_plant-typ"/>
</dbReference>
<keyword evidence="3" id="KW-0677">Repeat</keyword>
<dbReference type="Proteomes" id="UP001324115">
    <property type="component" value="Unassembled WGS sequence"/>
</dbReference>
<accession>A0AAN7DYP6</accession>
<evidence type="ECO:0000256" key="3">
    <source>
        <dbReference type="ARBA" id="ARBA00022737"/>
    </source>
</evidence>
<dbReference type="EMBL" id="JAXUIC010000012">
    <property type="protein sequence ID" value="KAK4558378.1"/>
    <property type="molecule type" value="Genomic_DNA"/>
</dbReference>
<dbReference type="InterPro" id="IPR053211">
    <property type="entry name" value="DNA_repair-toleration"/>
</dbReference>
<protein>
    <recommendedName>
        <fullName evidence="5">Leucine-rich repeat-containing N-terminal plant-type domain-containing protein</fullName>
    </recommendedName>
</protein>
<evidence type="ECO:0000259" key="5">
    <source>
        <dbReference type="Pfam" id="PF08263"/>
    </source>
</evidence>
<keyword evidence="7" id="KW-1185">Reference proteome</keyword>
<dbReference type="PANTHER" id="PTHR48060">
    <property type="entry name" value="DNA DAMAGE-REPAIR/TOLERATION PROTEIN DRT100"/>
    <property type="match status" value="1"/>
</dbReference>
<sequence>MEIPVFFLFFCVVAVALFMASLTVTVKTSITTDQLALLALKAHITDYKTLASNWSTSTSDCNWIGISCGAKHLRVITLNLSHMGLTGNIAP</sequence>
<dbReference type="PANTHER" id="PTHR48060:SF21">
    <property type="entry name" value="L DOMAIN-LIKE PROTEIN"/>
    <property type="match status" value="1"/>
</dbReference>
<evidence type="ECO:0000256" key="4">
    <source>
        <dbReference type="SAM" id="Phobius"/>
    </source>
</evidence>
<keyword evidence="4" id="KW-0472">Membrane</keyword>
<dbReference type="AlphaFoldDB" id="A0AAN7DYP6"/>
<feature type="domain" description="Leucine-rich repeat-containing N-terminal plant-type" evidence="5">
    <location>
        <begin position="32"/>
        <end position="68"/>
    </location>
</feature>
<dbReference type="InterPro" id="IPR032675">
    <property type="entry name" value="LRR_dom_sf"/>
</dbReference>
<evidence type="ECO:0000256" key="2">
    <source>
        <dbReference type="ARBA" id="ARBA00022729"/>
    </source>
</evidence>
<evidence type="ECO:0000313" key="6">
    <source>
        <dbReference type="EMBL" id="KAK4558378.1"/>
    </source>
</evidence>
<dbReference type="Gene3D" id="3.80.10.10">
    <property type="entry name" value="Ribonuclease Inhibitor"/>
    <property type="match status" value="1"/>
</dbReference>
<feature type="transmembrane region" description="Helical" evidence="4">
    <location>
        <begin position="6"/>
        <end position="26"/>
    </location>
</feature>